<dbReference type="AlphaFoldDB" id="A0A8J5CPL5"/>
<keyword evidence="7 10" id="KW-0472">Membrane</keyword>
<evidence type="ECO:0000256" key="1">
    <source>
        <dbReference type="ARBA" id="ARBA00004389"/>
    </source>
</evidence>
<keyword evidence="8" id="KW-0325">Glycoprotein</keyword>
<evidence type="ECO:0000259" key="11">
    <source>
        <dbReference type="Pfam" id="PF04389"/>
    </source>
</evidence>
<dbReference type="Proteomes" id="UP000770661">
    <property type="component" value="Unassembled WGS sequence"/>
</dbReference>
<dbReference type="OrthoDB" id="5913609at2759"/>
<evidence type="ECO:0000256" key="6">
    <source>
        <dbReference type="ARBA" id="ARBA00022989"/>
    </source>
</evidence>
<reference evidence="12" key="1">
    <citation type="submission" date="2020-07" db="EMBL/GenBank/DDBJ databases">
        <title>The High-quality genome of the commercially important snow crab, Chionoecetes opilio.</title>
        <authorList>
            <person name="Jeong J.-H."/>
            <person name="Ryu S."/>
        </authorList>
    </citation>
    <scope>NUCLEOTIDE SEQUENCE</scope>
    <source>
        <strain evidence="12">MADBK_172401_WGS</strain>
        <tissue evidence="12">Digestive gland</tissue>
    </source>
</reference>
<dbReference type="EMBL" id="JACEEZ010002720">
    <property type="protein sequence ID" value="KAG0728028.1"/>
    <property type="molecule type" value="Genomic_DNA"/>
</dbReference>
<evidence type="ECO:0000256" key="3">
    <source>
        <dbReference type="ARBA" id="ARBA00022692"/>
    </source>
</evidence>
<keyword evidence="4" id="KW-0732">Signal</keyword>
<comment type="similarity">
    <text evidence="2">Belongs to the nicastrin family.</text>
</comment>
<evidence type="ECO:0000256" key="7">
    <source>
        <dbReference type="ARBA" id="ARBA00023136"/>
    </source>
</evidence>
<keyword evidence="5" id="KW-0256">Endoplasmic reticulum</keyword>
<evidence type="ECO:0000256" key="8">
    <source>
        <dbReference type="ARBA" id="ARBA00023180"/>
    </source>
</evidence>
<evidence type="ECO:0000256" key="10">
    <source>
        <dbReference type="SAM" id="Phobius"/>
    </source>
</evidence>
<comment type="subcellular location">
    <subcellularLocation>
        <location evidence="1">Endoplasmic reticulum membrane</location>
        <topology evidence="1">Single-pass membrane protein</topology>
    </subcellularLocation>
</comment>
<dbReference type="Pfam" id="PF04389">
    <property type="entry name" value="Peptidase_M28"/>
    <property type="match status" value="1"/>
</dbReference>
<evidence type="ECO:0000313" key="12">
    <source>
        <dbReference type="EMBL" id="KAG0728028.1"/>
    </source>
</evidence>
<protein>
    <recommendedName>
        <fullName evidence="9">BOS complex subunit NCLN</fullName>
    </recommendedName>
</protein>
<evidence type="ECO:0000313" key="13">
    <source>
        <dbReference type="Proteomes" id="UP000770661"/>
    </source>
</evidence>
<dbReference type="PANTHER" id="PTHR31826">
    <property type="entry name" value="NICALIN"/>
    <property type="match status" value="1"/>
</dbReference>
<dbReference type="GO" id="GO:0005789">
    <property type="term" value="C:endoplasmic reticulum membrane"/>
    <property type="evidence" value="ECO:0007669"/>
    <property type="project" value="UniProtKB-SubCell"/>
</dbReference>
<gene>
    <name evidence="12" type="primary">Ncln</name>
    <name evidence="12" type="ORF">GWK47_033348</name>
</gene>
<dbReference type="InterPro" id="IPR007484">
    <property type="entry name" value="Peptidase_M28"/>
</dbReference>
<dbReference type="InterPro" id="IPR016574">
    <property type="entry name" value="Nicalin"/>
</dbReference>
<keyword evidence="3 10" id="KW-0812">Transmembrane</keyword>
<proteinExistence type="inferred from homology"/>
<dbReference type="GO" id="GO:0009966">
    <property type="term" value="P:regulation of signal transduction"/>
    <property type="evidence" value="ECO:0007669"/>
    <property type="project" value="InterPro"/>
</dbReference>
<dbReference type="CDD" id="cd03882">
    <property type="entry name" value="M28_nicalin_like"/>
    <property type="match status" value="1"/>
</dbReference>
<name>A0A8J5CPL5_CHIOP</name>
<accession>A0A8J5CPL5</accession>
<evidence type="ECO:0000256" key="5">
    <source>
        <dbReference type="ARBA" id="ARBA00022824"/>
    </source>
</evidence>
<keyword evidence="13" id="KW-1185">Reference proteome</keyword>
<evidence type="ECO:0000256" key="9">
    <source>
        <dbReference type="ARBA" id="ARBA00034873"/>
    </source>
</evidence>
<comment type="caution">
    <text evidence="12">The sequence shown here is derived from an EMBL/GenBank/DDBJ whole genome shotgun (WGS) entry which is preliminary data.</text>
</comment>
<organism evidence="12 13">
    <name type="scientific">Chionoecetes opilio</name>
    <name type="common">Atlantic snow crab</name>
    <name type="synonym">Cancer opilio</name>
    <dbReference type="NCBI Taxonomy" id="41210"/>
    <lineage>
        <taxon>Eukaryota</taxon>
        <taxon>Metazoa</taxon>
        <taxon>Ecdysozoa</taxon>
        <taxon>Arthropoda</taxon>
        <taxon>Crustacea</taxon>
        <taxon>Multicrustacea</taxon>
        <taxon>Malacostraca</taxon>
        <taxon>Eumalacostraca</taxon>
        <taxon>Eucarida</taxon>
        <taxon>Decapoda</taxon>
        <taxon>Pleocyemata</taxon>
        <taxon>Brachyura</taxon>
        <taxon>Eubrachyura</taxon>
        <taxon>Majoidea</taxon>
        <taxon>Majidae</taxon>
        <taxon>Chionoecetes</taxon>
    </lineage>
</organism>
<evidence type="ECO:0000256" key="4">
    <source>
        <dbReference type="ARBA" id="ARBA00022729"/>
    </source>
</evidence>
<sequence length="607" mass="66306">MWSDQDLVEVLRSSVPYCLVVALPLLILLSPVPVDAAAEFTVFRLQQYDLHGSAHGKAPPHGCLVCLGQPVCYVGHGSRSSVVNVEARSLDAGSVARRCVLARLVDLTPGHYHRLITQGAAALLILLPVNLTALTQEHHQLVLEVEAAMLEADTQMAVFLAHETLELLHIYEAVRTATNTDAATSAAAAMMGSLSTDGYQIVVAGSQSKLVADMTVANIQGKLSGYGVEEQLPTIAIVAHYDAFGAAPELARGADSNGSGVVVLLELARIFSRLYASPRTHPRLNLAFLLSGGGYINYQGSKRFLEDHLDASDSPLLSETHYTLCLDTLGSGHSLRLHVSKRPKDSSPGHHFYQARTSIHIQTDLPGGPHCLRHSGRTAARPVCCSFTALEEEGAKAGISVEMVHRKINLQEDTQAWEHEKYSMRRLPAFTLSRLQGPRSGERGSILDTPDTIDLAALTRNAAVVTSALLRHIYNTSVDGIFDDGLAVTEKSVRSWFDLITSQPRSPQLLSGKNNPLVTNLHQILTRYTNEARVTYLKADKRDPEWVFYDVTQATMAAYAVKPAAFDFLLTMGILAYLGVIYVFLQFFPKIYTMMVRLASPHKTKAH</sequence>
<dbReference type="Gene3D" id="3.40.630.10">
    <property type="entry name" value="Zn peptidases"/>
    <property type="match status" value="1"/>
</dbReference>
<keyword evidence="6 10" id="KW-1133">Transmembrane helix</keyword>
<feature type="transmembrane region" description="Helical" evidence="10">
    <location>
        <begin position="568"/>
        <end position="588"/>
    </location>
</feature>
<feature type="domain" description="Peptidase M28" evidence="11">
    <location>
        <begin position="234"/>
        <end position="347"/>
    </location>
</feature>
<evidence type="ECO:0000256" key="2">
    <source>
        <dbReference type="ARBA" id="ARBA00007717"/>
    </source>
</evidence>
<dbReference type="SUPFAM" id="SSF53187">
    <property type="entry name" value="Zn-dependent exopeptidases"/>
    <property type="match status" value="1"/>
</dbReference>